<keyword evidence="4" id="KW-0572">Peptidoglycan-anchor</keyword>
<comment type="caution">
    <text evidence="6">The sequence shown here is derived from an EMBL/GenBank/DDBJ whole genome shotgun (WGS) entry which is preliminary data.</text>
</comment>
<evidence type="ECO:0000256" key="2">
    <source>
        <dbReference type="ARBA" id="ARBA00022525"/>
    </source>
</evidence>
<organism evidence="6 7">
    <name type="scientific">Enterococcus faecalis</name>
    <name type="common">Streptococcus faecalis</name>
    <dbReference type="NCBI Taxonomy" id="1351"/>
    <lineage>
        <taxon>Bacteria</taxon>
        <taxon>Bacillati</taxon>
        <taxon>Bacillota</taxon>
        <taxon>Bacilli</taxon>
        <taxon>Lactobacillales</taxon>
        <taxon>Enterococcaceae</taxon>
        <taxon>Enterococcus</taxon>
    </lineage>
</organism>
<dbReference type="EMBL" id="SEWT01000007">
    <property type="protein sequence ID" value="RYU31553.1"/>
    <property type="molecule type" value="Genomic_DNA"/>
</dbReference>
<dbReference type="NCBIfam" id="TIGR01167">
    <property type="entry name" value="LPXTG_anchor"/>
    <property type="match status" value="1"/>
</dbReference>
<evidence type="ECO:0000313" key="7">
    <source>
        <dbReference type="Proteomes" id="UP000292223"/>
    </source>
</evidence>
<dbReference type="InterPro" id="IPR019931">
    <property type="entry name" value="LPXTG_anchor"/>
</dbReference>
<dbReference type="RefSeq" id="WP_101008475.1">
    <property type="nucleotide sequence ID" value="NZ_JADMHW010000001.1"/>
</dbReference>
<name>A0A8B3RV38_ENTFL</name>
<accession>A0A8B3RV38</accession>
<proteinExistence type="predicted"/>
<evidence type="ECO:0000256" key="5">
    <source>
        <dbReference type="SAM" id="Phobius"/>
    </source>
</evidence>
<keyword evidence="1" id="KW-0134">Cell wall</keyword>
<evidence type="ECO:0000256" key="4">
    <source>
        <dbReference type="ARBA" id="ARBA00023088"/>
    </source>
</evidence>
<evidence type="ECO:0000256" key="3">
    <source>
        <dbReference type="ARBA" id="ARBA00022729"/>
    </source>
</evidence>
<protein>
    <submittedName>
        <fullName evidence="6">LPXTG cell wall anchor domain-containing protein</fullName>
    </submittedName>
</protein>
<keyword evidence="2" id="KW-0964">Secreted</keyword>
<keyword evidence="3" id="KW-0732">Signal</keyword>
<keyword evidence="5" id="KW-0472">Membrane</keyword>
<sequence>MQPRKVTLYKVVDGEKKKIKTVDSNKDFKGSFEFTDLNLKDGDKSVIGYVTPESKEKDDILQREFLTEQFSEILTVKNKVDWTEITPVTPINPEQVIPETVHKGDPVDPNKVGEQMWKVFPKTGEKNTNILTIFGGLLLFGSLGLIDYKSKKSKNN</sequence>
<feature type="transmembrane region" description="Helical" evidence="5">
    <location>
        <begin position="130"/>
        <end position="148"/>
    </location>
</feature>
<keyword evidence="5" id="KW-0812">Transmembrane</keyword>
<dbReference type="Proteomes" id="UP000292223">
    <property type="component" value="Unassembled WGS sequence"/>
</dbReference>
<gene>
    <name evidence="6" type="ORF">EU507_10765</name>
</gene>
<reference evidence="6 7" key="1">
    <citation type="submission" date="2019-02" db="EMBL/GenBank/DDBJ databases">
        <title>From farm to fork: dissemination of Tn554::fexA-optrA in linezolid-resistant Enterococcus faecalis clones from chicken feces and meat in Tunisia.</title>
        <authorList>
            <person name="Tedim A.P."/>
            <person name="Elghaieb H."/>
            <person name="Abbassi M.S."/>
            <person name="Novais C."/>
            <person name="Hassen A."/>
            <person name="Peixe L."/>
            <person name="Freitas A.R."/>
        </authorList>
    </citation>
    <scope>NUCLEOTIDE SEQUENCE [LARGE SCALE GENOMIC DNA]</scope>
    <source>
        <strain evidence="6 7">728T</strain>
    </source>
</reference>
<keyword evidence="5" id="KW-1133">Transmembrane helix</keyword>
<dbReference type="PROSITE" id="PS50847">
    <property type="entry name" value="GRAM_POS_ANCHORING"/>
    <property type="match status" value="1"/>
</dbReference>
<dbReference type="Pfam" id="PF00746">
    <property type="entry name" value="Gram_pos_anchor"/>
    <property type="match status" value="1"/>
</dbReference>
<evidence type="ECO:0000256" key="1">
    <source>
        <dbReference type="ARBA" id="ARBA00022512"/>
    </source>
</evidence>
<evidence type="ECO:0000313" key="6">
    <source>
        <dbReference type="EMBL" id="RYU31553.1"/>
    </source>
</evidence>
<dbReference type="AlphaFoldDB" id="A0A8B3RV38"/>